<dbReference type="InterPro" id="IPR018094">
    <property type="entry name" value="Thymidylate_kinase"/>
</dbReference>
<dbReference type="HAMAP" id="MF_00165">
    <property type="entry name" value="Thymidylate_kinase"/>
    <property type="match status" value="1"/>
</dbReference>
<evidence type="ECO:0000256" key="3">
    <source>
        <dbReference type="ARBA" id="ARBA00017144"/>
    </source>
</evidence>
<dbReference type="EC" id="2.7.4.9" evidence="2 10"/>
<evidence type="ECO:0000256" key="8">
    <source>
        <dbReference type="ARBA" id="ARBA00022840"/>
    </source>
</evidence>
<evidence type="ECO:0000256" key="5">
    <source>
        <dbReference type="ARBA" id="ARBA00022727"/>
    </source>
</evidence>
<evidence type="ECO:0000256" key="2">
    <source>
        <dbReference type="ARBA" id="ARBA00012980"/>
    </source>
</evidence>
<dbReference type="EMBL" id="DVMM01000051">
    <property type="protein sequence ID" value="HIU29143.1"/>
    <property type="molecule type" value="Genomic_DNA"/>
</dbReference>
<evidence type="ECO:0000256" key="9">
    <source>
        <dbReference type="ARBA" id="ARBA00048743"/>
    </source>
</evidence>
<accession>A0A9D1I6H5</accession>
<evidence type="ECO:0000256" key="6">
    <source>
        <dbReference type="ARBA" id="ARBA00022741"/>
    </source>
</evidence>
<keyword evidence="6 10" id="KW-0547">Nucleotide-binding</keyword>
<dbReference type="Pfam" id="PF02223">
    <property type="entry name" value="Thymidylate_kin"/>
    <property type="match status" value="1"/>
</dbReference>
<dbReference type="Gene3D" id="3.40.50.300">
    <property type="entry name" value="P-loop containing nucleotide triphosphate hydrolases"/>
    <property type="match status" value="1"/>
</dbReference>
<dbReference type="GO" id="GO:0006235">
    <property type="term" value="P:dTTP biosynthetic process"/>
    <property type="evidence" value="ECO:0007669"/>
    <property type="project" value="UniProtKB-UniRule"/>
</dbReference>
<dbReference type="CDD" id="cd01672">
    <property type="entry name" value="TMPK"/>
    <property type="match status" value="1"/>
</dbReference>
<keyword evidence="7 10" id="KW-0418">Kinase</keyword>
<dbReference type="GO" id="GO:0006233">
    <property type="term" value="P:dTDP biosynthetic process"/>
    <property type="evidence" value="ECO:0007669"/>
    <property type="project" value="InterPro"/>
</dbReference>
<dbReference type="GO" id="GO:0004798">
    <property type="term" value="F:dTMP kinase activity"/>
    <property type="evidence" value="ECO:0007669"/>
    <property type="project" value="UniProtKB-UniRule"/>
</dbReference>
<evidence type="ECO:0000256" key="7">
    <source>
        <dbReference type="ARBA" id="ARBA00022777"/>
    </source>
</evidence>
<dbReference type="GO" id="GO:0005524">
    <property type="term" value="F:ATP binding"/>
    <property type="evidence" value="ECO:0007669"/>
    <property type="project" value="UniProtKB-UniRule"/>
</dbReference>
<dbReference type="AlphaFoldDB" id="A0A9D1I6H5"/>
<keyword evidence="8 10" id="KW-0067">ATP-binding</keyword>
<name>A0A9D1I6H5_9CLOT</name>
<protein>
    <recommendedName>
        <fullName evidence="3 10">Thymidylate kinase</fullName>
        <ecNumber evidence="2 10">2.7.4.9</ecNumber>
    </recommendedName>
    <alternativeName>
        <fullName evidence="10">dTMP kinase</fullName>
    </alternativeName>
</protein>
<dbReference type="GO" id="GO:0006227">
    <property type="term" value="P:dUDP biosynthetic process"/>
    <property type="evidence" value="ECO:0007669"/>
    <property type="project" value="TreeGrafter"/>
</dbReference>
<reference evidence="12" key="2">
    <citation type="journal article" date="2021" name="PeerJ">
        <title>Extensive microbial diversity within the chicken gut microbiome revealed by metagenomics and culture.</title>
        <authorList>
            <person name="Gilroy R."/>
            <person name="Ravi A."/>
            <person name="Getino M."/>
            <person name="Pursley I."/>
            <person name="Horton D.L."/>
            <person name="Alikhan N.F."/>
            <person name="Baker D."/>
            <person name="Gharbi K."/>
            <person name="Hall N."/>
            <person name="Watson M."/>
            <person name="Adriaenssens E.M."/>
            <person name="Foster-Nyarko E."/>
            <person name="Jarju S."/>
            <person name="Secka A."/>
            <person name="Antonio M."/>
            <person name="Oren A."/>
            <person name="Chaudhuri R.R."/>
            <person name="La Ragione R."/>
            <person name="Hildebrand F."/>
            <person name="Pallen M.J."/>
        </authorList>
    </citation>
    <scope>NUCLEOTIDE SEQUENCE</scope>
    <source>
        <strain evidence="12">CHK195-4489</strain>
    </source>
</reference>
<keyword evidence="4 10" id="KW-0808">Transferase</keyword>
<reference evidence="12" key="1">
    <citation type="submission" date="2020-10" db="EMBL/GenBank/DDBJ databases">
        <authorList>
            <person name="Gilroy R."/>
        </authorList>
    </citation>
    <scope>NUCLEOTIDE SEQUENCE</scope>
    <source>
        <strain evidence="12">CHK195-4489</strain>
    </source>
</reference>
<organism evidence="12 13">
    <name type="scientific">Candidatus Egerieisoma faecipullorum</name>
    <dbReference type="NCBI Taxonomy" id="2840963"/>
    <lineage>
        <taxon>Bacteria</taxon>
        <taxon>Bacillati</taxon>
        <taxon>Bacillota</taxon>
        <taxon>Clostridia</taxon>
        <taxon>Eubacteriales</taxon>
        <taxon>Clostridiaceae</taxon>
        <taxon>Clostridiaceae incertae sedis</taxon>
        <taxon>Candidatus Egerieisoma</taxon>
    </lineage>
</organism>
<evidence type="ECO:0000259" key="11">
    <source>
        <dbReference type="Pfam" id="PF02223"/>
    </source>
</evidence>
<evidence type="ECO:0000256" key="1">
    <source>
        <dbReference type="ARBA" id="ARBA00009776"/>
    </source>
</evidence>
<evidence type="ECO:0000256" key="10">
    <source>
        <dbReference type="HAMAP-Rule" id="MF_00165"/>
    </source>
</evidence>
<feature type="domain" description="Thymidylate kinase-like" evidence="11">
    <location>
        <begin position="10"/>
        <end position="201"/>
    </location>
</feature>
<comment type="similarity">
    <text evidence="1 10">Belongs to the thymidylate kinase family.</text>
</comment>
<keyword evidence="5 10" id="KW-0545">Nucleotide biosynthesis</keyword>
<dbReference type="Proteomes" id="UP000824089">
    <property type="component" value="Unassembled WGS sequence"/>
</dbReference>
<evidence type="ECO:0000313" key="12">
    <source>
        <dbReference type="EMBL" id="HIU29143.1"/>
    </source>
</evidence>
<comment type="caution">
    <text evidence="12">The sequence shown here is derived from an EMBL/GenBank/DDBJ whole genome shotgun (WGS) entry which is preliminary data.</text>
</comment>
<sequence length="226" mass="25511">MEHKTVFIAFEGIDGSGKSIQFKILRETMTRRGKSVGILDFPNYDSFFGQEIGRLLSGKEAVTASELDPRSMSLWYAADRWNAFREFEAARYDLVLMNRSTMANAAYQGTRCGDPAELAKWIYELEFRVFGIPEPDLCFIFDIPVSLSRKNVAKKGFRGYVGADADVYEKDAAFLERVRTGYQICAGLFPGSVLLNCAASESEMRPPEEIAAEVLQIVKSRFPYLY</sequence>
<comment type="catalytic activity">
    <reaction evidence="9 10">
        <text>dTMP + ATP = dTDP + ADP</text>
        <dbReference type="Rhea" id="RHEA:13517"/>
        <dbReference type="ChEBI" id="CHEBI:30616"/>
        <dbReference type="ChEBI" id="CHEBI:58369"/>
        <dbReference type="ChEBI" id="CHEBI:63528"/>
        <dbReference type="ChEBI" id="CHEBI:456216"/>
        <dbReference type="EC" id="2.7.4.9"/>
    </reaction>
</comment>
<proteinExistence type="inferred from homology"/>
<evidence type="ECO:0000256" key="4">
    <source>
        <dbReference type="ARBA" id="ARBA00022679"/>
    </source>
</evidence>
<evidence type="ECO:0000313" key="13">
    <source>
        <dbReference type="Proteomes" id="UP000824089"/>
    </source>
</evidence>
<dbReference type="InterPro" id="IPR039430">
    <property type="entry name" value="Thymidylate_kin-like_dom"/>
</dbReference>
<dbReference type="PANTHER" id="PTHR10344:SF4">
    <property type="entry name" value="UMP-CMP KINASE 2, MITOCHONDRIAL"/>
    <property type="match status" value="1"/>
</dbReference>
<feature type="binding site" evidence="10">
    <location>
        <begin position="12"/>
        <end position="19"/>
    </location>
    <ligand>
        <name>ATP</name>
        <dbReference type="ChEBI" id="CHEBI:30616"/>
    </ligand>
</feature>
<dbReference type="PANTHER" id="PTHR10344">
    <property type="entry name" value="THYMIDYLATE KINASE"/>
    <property type="match status" value="1"/>
</dbReference>
<dbReference type="SUPFAM" id="SSF52540">
    <property type="entry name" value="P-loop containing nucleoside triphosphate hydrolases"/>
    <property type="match status" value="1"/>
</dbReference>
<comment type="function">
    <text evidence="10">Phosphorylation of dTMP to form dTDP in both de novo and salvage pathways of dTTP synthesis.</text>
</comment>
<gene>
    <name evidence="10" type="primary">tmk</name>
    <name evidence="12" type="ORF">IAD50_02475</name>
</gene>
<dbReference type="InterPro" id="IPR027417">
    <property type="entry name" value="P-loop_NTPase"/>
</dbReference>
<dbReference type="GO" id="GO:0005737">
    <property type="term" value="C:cytoplasm"/>
    <property type="evidence" value="ECO:0007669"/>
    <property type="project" value="TreeGrafter"/>
</dbReference>